<keyword evidence="1" id="KW-0863">Zinc-finger</keyword>
<comment type="caution">
    <text evidence="3">The sequence shown here is derived from an EMBL/GenBank/DDBJ whole genome shotgun (WGS) entry which is preliminary data.</text>
</comment>
<dbReference type="AlphaFoldDB" id="E7QWQ5"/>
<dbReference type="InterPro" id="IPR007527">
    <property type="entry name" value="Znf_SWIM"/>
</dbReference>
<dbReference type="eggNOG" id="arCOG08141">
    <property type="taxonomic scope" value="Archaea"/>
</dbReference>
<reference evidence="3 4" key="1">
    <citation type="journal article" date="2014" name="ISME J.">
        <title>Trehalose/2-sulfotrehalose biosynthesis and glycine-betaine uptake are widely spread mechanisms for osmoadaptation in the Halobacteriales.</title>
        <authorList>
            <person name="Youssef N.H."/>
            <person name="Savage-Ashlock K.N."/>
            <person name="McCully A.L."/>
            <person name="Luedtke B."/>
            <person name="Shaw E.I."/>
            <person name="Hoff W.D."/>
            <person name="Elshahed M.S."/>
        </authorList>
    </citation>
    <scope>NUCLEOTIDE SEQUENCE [LARGE SCALE GENOMIC DNA]</scope>
    <source>
        <strain evidence="3 4">DX253</strain>
    </source>
</reference>
<keyword evidence="1" id="KW-0862">Zinc</keyword>
<dbReference type="RefSeq" id="WP_007981530.1">
    <property type="nucleotide sequence ID" value="NZ_AEMG01000018.1"/>
</dbReference>
<dbReference type="EMBL" id="AEMG01000018">
    <property type="protein sequence ID" value="EFW91151.1"/>
    <property type="molecule type" value="Genomic_DNA"/>
</dbReference>
<name>E7QWQ5_HALPU</name>
<keyword evidence="1" id="KW-0479">Metal-binding</keyword>
<dbReference type="PATRIC" id="fig|797209.4.peg.3173"/>
<evidence type="ECO:0000259" key="2">
    <source>
        <dbReference type="PROSITE" id="PS50966"/>
    </source>
</evidence>
<evidence type="ECO:0000313" key="4">
    <source>
        <dbReference type="Proteomes" id="UP000003751"/>
    </source>
</evidence>
<gene>
    <name evidence="3" type="ORF">ZOD2009_16216</name>
</gene>
<dbReference type="PROSITE" id="PS50966">
    <property type="entry name" value="ZF_SWIM"/>
    <property type="match status" value="1"/>
</dbReference>
<dbReference type="OrthoDB" id="189856at2157"/>
<sequence>MTNESHENPEDHQYIVSIDDVTHELMACTCPHHAHRNAYCKHMAAVENATEEGTLDAFPSEDEDEPDNCDCDGLNGFPCWPCVRTGRKELPN</sequence>
<dbReference type="GO" id="GO:0008270">
    <property type="term" value="F:zinc ion binding"/>
    <property type="evidence" value="ECO:0007669"/>
    <property type="project" value="UniProtKB-KW"/>
</dbReference>
<evidence type="ECO:0000313" key="3">
    <source>
        <dbReference type="EMBL" id="EFW91151.1"/>
    </source>
</evidence>
<proteinExistence type="predicted"/>
<evidence type="ECO:0000256" key="1">
    <source>
        <dbReference type="PROSITE-ProRule" id="PRU00325"/>
    </source>
</evidence>
<dbReference type="Pfam" id="PF04434">
    <property type="entry name" value="SWIM"/>
    <property type="match status" value="2"/>
</dbReference>
<protein>
    <recommendedName>
        <fullName evidence="2">SWIM-type domain-containing protein</fullName>
    </recommendedName>
</protein>
<accession>E7QWQ5</accession>
<organism evidence="3 4">
    <name type="scientific">Haladaptatus paucihalophilus DX253</name>
    <dbReference type="NCBI Taxonomy" id="797209"/>
    <lineage>
        <taxon>Archaea</taxon>
        <taxon>Methanobacteriati</taxon>
        <taxon>Methanobacteriota</taxon>
        <taxon>Stenosarchaea group</taxon>
        <taxon>Halobacteria</taxon>
        <taxon>Halobacteriales</taxon>
        <taxon>Haladaptataceae</taxon>
        <taxon>Haladaptatus</taxon>
    </lineage>
</organism>
<feature type="domain" description="SWIM-type" evidence="2">
    <location>
        <begin position="14"/>
        <end position="51"/>
    </location>
</feature>
<dbReference type="Proteomes" id="UP000003751">
    <property type="component" value="Unassembled WGS sequence"/>
</dbReference>